<feature type="transmembrane region" description="Helical" evidence="1">
    <location>
        <begin position="34"/>
        <end position="56"/>
    </location>
</feature>
<proteinExistence type="predicted"/>
<dbReference type="AlphaFoldDB" id="X1GT89"/>
<name>X1GT89_9ZZZZ</name>
<protein>
    <recommendedName>
        <fullName evidence="3">MacB-like periplasmic core domain-containing protein</fullName>
    </recommendedName>
</protein>
<organism evidence="2">
    <name type="scientific">marine sediment metagenome</name>
    <dbReference type="NCBI Taxonomy" id="412755"/>
    <lineage>
        <taxon>unclassified sequences</taxon>
        <taxon>metagenomes</taxon>
        <taxon>ecological metagenomes</taxon>
    </lineage>
</organism>
<evidence type="ECO:0008006" key="3">
    <source>
        <dbReference type="Google" id="ProtNLM"/>
    </source>
</evidence>
<evidence type="ECO:0000313" key="2">
    <source>
        <dbReference type="EMBL" id="GAH48070.1"/>
    </source>
</evidence>
<sequence>MSLLIVSIRAVTYMGKSNEHFKLNLKFIGMSRRLAIITVVGLSISIAMITQNIFFLDSFRHNAFSEFAANTTDTYIEAQIDNVRYPGIQLQPILEATILNELVEAGFVEEDLAFQEWISFRFFYLLLYNEIFQQNEFHDTFVIGIDRQYLNLGYWMA</sequence>
<keyword evidence="1" id="KW-0812">Transmembrane</keyword>
<dbReference type="EMBL" id="BARU01024250">
    <property type="protein sequence ID" value="GAH48070.1"/>
    <property type="molecule type" value="Genomic_DNA"/>
</dbReference>
<evidence type="ECO:0000256" key="1">
    <source>
        <dbReference type="SAM" id="Phobius"/>
    </source>
</evidence>
<accession>X1GT89</accession>
<comment type="caution">
    <text evidence="2">The sequence shown here is derived from an EMBL/GenBank/DDBJ whole genome shotgun (WGS) entry which is preliminary data.</text>
</comment>
<keyword evidence="1" id="KW-0472">Membrane</keyword>
<keyword evidence="1" id="KW-1133">Transmembrane helix</keyword>
<gene>
    <name evidence="2" type="ORF">S03H2_39249</name>
</gene>
<reference evidence="2" key="1">
    <citation type="journal article" date="2014" name="Front. Microbiol.">
        <title>High frequency of phylogenetically diverse reductive dehalogenase-homologous genes in deep subseafloor sedimentary metagenomes.</title>
        <authorList>
            <person name="Kawai M."/>
            <person name="Futagami T."/>
            <person name="Toyoda A."/>
            <person name="Takaki Y."/>
            <person name="Nishi S."/>
            <person name="Hori S."/>
            <person name="Arai W."/>
            <person name="Tsubouchi T."/>
            <person name="Morono Y."/>
            <person name="Uchiyama I."/>
            <person name="Ito T."/>
            <person name="Fujiyama A."/>
            <person name="Inagaki F."/>
            <person name="Takami H."/>
        </authorList>
    </citation>
    <scope>NUCLEOTIDE SEQUENCE</scope>
    <source>
        <strain evidence="2">Expedition CK06-06</strain>
    </source>
</reference>